<accession>A0ABT8LB30</accession>
<dbReference type="Gene3D" id="3.30.43.10">
    <property type="entry name" value="Uridine Diphospho-n-acetylenolpyruvylglucosamine Reductase, domain 2"/>
    <property type="match status" value="1"/>
</dbReference>
<keyword evidence="1" id="KW-0285">Flavoprotein</keyword>
<keyword evidence="1" id="KW-0274">FAD</keyword>
<dbReference type="Pfam" id="PF03450">
    <property type="entry name" value="CO_deh_flav_C"/>
    <property type="match status" value="1"/>
</dbReference>
<dbReference type="EMBL" id="JAUJEB010000003">
    <property type="protein sequence ID" value="MDN5213498.1"/>
    <property type="molecule type" value="Genomic_DNA"/>
</dbReference>
<dbReference type="SUPFAM" id="SSF56176">
    <property type="entry name" value="FAD-binding/transporter-associated domain-like"/>
    <property type="match status" value="1"/>
</dbReference>
<proteinExistence type="predicted"/>
<reference evidence="3" key="1">
    <citation type="submission" date="2023-06" db="EMBL/GenBank/DDBJ databases">
        <title>Genomic of Agaribacillus aureum.</title>
        <authorList>
            <person name="Wang G."/>
        </authorList>
    </citation>
    <scope>NUCLEOTIDE SEQUENCE</scope>
    <source>
        <strain evidence="3">BMA12</strain>
    </source>
</reference>
<dbReference type="PANTHER" id="PTHR42659">
    <property type="entry name" value="XANTHINE DEHYDROGENASE SUBUNIT C-RELATED"/>
    <property type="match status" value="1"/>
</dbReference>
<comment type="caution">
    <text evidence="3">The sequence shown here is derived from an EMBL/GenBank/DDBJ whole genome shotgun (WGS) entry which is preliminary data.</text>
</comment>
<sequence length="336" mass="35941">MNKFSWYDAKTVNDALEQVNATVSEVLASKVSDQSAVFKCGGTDLLDMMKEGLVAPKKIVNIKNIAGLDAISYHQKSGLKIGANVTLAQMEANAEIKQNYLALHQAVAHAGTPQIRNMASLGGNLAQRTRCWYFRSLDHECLRKGSGTCFARNGENEFHAIMKNGSCSSVHASSVSTALMAFDASVEIAAADGKKRTVKMTEFFVTPGDDSSRESILEANELITAVIIPPSGSKTKSYYIKQGARESYDWAIADVAVVLEVSGSKCKNANIVLGAAAPVPIRSEAASTALIGKEITEQTAKDSAEASMKGATPLSKNAYKVPLFKAIVKRAILKTT</sequence>
<dbReference type="Pfam" id="PF00941">
    <property type="entry name" value="FAD_binding_5"/>
    <property type="match status" value="1"/>
</dbReference>
<dbReference type="Proteomes" id="UP001172083">
    <property type="component" value="Unassembled WGS sequence"/>
</dbReference>
<dbReference type="InterPro" id="IPR002346">
    <property type="entry name" value="Mopterin_DH_FAD-bd"/>
</dbReference>
<dbReference type="SMART" id="SM01092">
    <property type="entry name" value="CO_deh_flav_C"/>
    <property type="match status" value="1"/>
</dbReference>
<evidence type="ECO:0000313" key="4">
    <source>
        <dbReference type="Proteomes" id="UP001172083"/>
    </source>
</evidence>
<dbReference type="InterPro" id="IPR036683">
    <property type="entry name" value="CO_DH_flav_C_dom_sf"/>
</dbReference>
<organism evidence="3 4">
    <name type="scientific">Agaribacillus aureus</name>
    <dbReference type="NCBI Taxonomy" id="3051825"/>
    <lineage>
        <taxon>Bacteria</taxon>
        <taxon>Pseudomonadati</taxon>
        <taxon>Bacteroidota</taxon>
        <taxon>Cytophagia</taxon>
        <taxon>Cytophagales</taxon>
        <taxon>Splendidivirgaceae</taxon>
        <taxon>Agaribacillus</taxon>
    </lineage>
</organism>
<evidence type="ECO:0000259" key="2">
    <source>
        <dbReference type="PROSITE" id="PS51387"/>
    </source>
</evidence>
<protein>
    <submittedName>
        <fullName evidence="3">FAD binding domain-containing protein</fullName>
    </submittedName>
</protein>
<dbReference type="InterPro" id="IPR005107">
    <property type="entry name" value="CO_DH_flav_C"/>
</dbReference>
<dbReference type="InterPro" id="IPR036318">
    <property type="entry name" value="FAD-bd_PCMH-like_sf"/>
</dbReference>
<dbReference type="InterPro" id="IPR016167">
    <property type="entry name" value="FAD-bd_PCMH_sub1"/>
</dbReference>
<dbReference type="InterPro" id="IPR016166">
    <property type="entry name" value="FAD-bd_PCMH"/>
</dbReference>
<evidence type="ECO:0000313" key="3">
    <source>
        <dbReference type="EMBL" id="MDN5213498.1"/>
    </source>
</evidence>
<dbReference type="Gene3D" id="3.30.465.10">
    <property type="match status" value="2"/>
</dbReference>
<dbReference type="InterPro" id="IPR016169">
    <property type="entry name" value="FAD-bd_PCMH_sub2"/>
</dbReference>
<dbReference type="SUPFAM" id="SSF55447">
    <property type="entry name" value="CO dehydrogenase flavoprotein C-terminal domain-like"/>
    <property type="match status" value="1"/>
</dbReference>
<feature type="domain" description="FAD-binding PCMH-type" evidence="2">
    <location>
        <begin position="1"/>
        <end position="233"/>
    </location>
</feature>
<dbReference type="PROSITE" id="PS51387">
    <property type="entry name" value="FAD_PCMH"/>
    <property type="match status" value="1"/>
</dbReference>
<keyword evidence="4" id="KW-1185">Reference proteome</keyword>
<evidence type="ECO:0000256" key="1">
    <source>
        <dbReference type="ARBA" id="ARBA00022827"/>
    </source>
</evidence>
<name>A0ABT8LB30_9BACT</name>
<dbReference type="InterPro" id="IPR051312">
    <property type="entry name" value="Diverse_Substr_Oxidored"/>
</dbReference>
<dbReference type="Gene3D" id="3.30.390.50">
    <property type="entry name" value="CO dehydrogenase flavoprotein, C-terminal domain"/>
    <property type="match status" value="1"/>
</dbReference>
<gene>
    <name evidence="3" type="ORF">QQ020_15615</name>
</gene>
<dbReference type="PANTHER" id="PTHR42659:SF9">
    <property type="entry name" value="XANTHINE DEHYDROGENASE FAD-BINDING SUBUNIT XDHB-RELATED"/>
    <property type="match status" value="1"/>
</dbReference>
<dbReference type="RefSeq" id="WP_346758836.1">
    <property type="nucleotide sequence ID" value="NZ_JAUJEB010000003.1"/>
</dbReference>